<dbReference type="AlphaFoldDB" id="A0A6J4N7E3"/>
<protein>
    <submittedName>
        <fullName evidence="1">Uncharacterized protein</fullName>
    </submittedName>
</protein>
<name>A0A6J4N7E3_9BACT</name>
<evidence type="ECO:0000313" key="1">
    <source>
        <dbReference type="EMBL" id="CAA9380351.1"/>
    </source>
</evidence>
<accession>A0A6J4N7E3</accession>
<proteinExistence type="predicted"/>
<gene>
    <name evidence="1" type="ORF">AVDCRST_MAG74-447</name>
</gene>
<sequence length="385" mass="44218">MSATKEQQLLPKSVQTRQIKVGKWNESLKKSDVNQIWTELHRIVSSHPLVRASKRAGFLVEEGRHNAYTDLTQELFVALLGKERFAHYIDTGMTDAEVEAEISQIELTNMLTAELRKRYPESYRLARRVSTLIQTGKTFKRFDNINSPDVHRRLADRLYGLAEWKNEKTRRNVQEMEERVKIVSFQSRDTRMVGCTGDAQIVISNVELEKLIVRVFKAIDSPVDVRSLRSFVMSRLPIMDIYLVPVGGGGSDNGEEDKMEFDFADTRENPEENVLRREGELTAASFVDDFLNNLNKSVRGKTKQYNRMINVLWYCYLISDSGTQLEVAEMLGVSDSLVSDYRKRIEANLQQLSFNGVNEARQFEKALRRAVREIIAVEKAEKVSV</sequence>
<reference evidence="1" key="1">
    <citation type="submission" date="2020-02" db="EMBL/GenBank/DDBJ databases">
        <authorList>
            <person name="Meier V. D."/>
        </authorList>
    </citation>
    <scope>NUCLEOTIDE SEQUENCE</scope>
    <source>
        <strain evidence="1">AVDCRST_MAG74</strain>
    </source>
</reference>
<organism evidence="1">
    <name type="scientific">uncultured Pyrinomonadaceae bacterium</name>
    <dbReference type="NCBI Taxonomy" id="2283094"/>
    <lineage>
        <taxon>Bacteria</taxon>
        <taxon>Pseudomonadati</taxon>
        <taxon>Acidobacteriota</taxon>
        <taxon>Blastocatellia</taxon>
        <taxon>Blastocatellales</taxon>
        <taxon>Pyrinomonadaceae</taxon>
        <taxon>environmental samples</taxon>
    </lineage>
</organism>
<dbReference type="EMBL" id="CADCUR010000024">
    <property type="protein sequence ID" value="CAA9380351.1"/>
    <property type="molecule type" value="Genomic_DNA"/>
</dbReference>